<dbReference type="SUPFAM" id="SSF52374">
    <property type="entry name" value="Nucleotidylyl transferase"/>
    <property type="match status" value="1"/>
</dbReference>
<feature type="domain" description="Cytidyltransferase-like" evidence="8">
    <location>
        <begin position="8"/>
        <end position="175"/>
    </location>
</feature>
<keyword evidence="10" id="KW-1185">Reference proteome</keyword>
<gene>
    <name evidence="9" type="ORF">CTAYLR_004455</name>
</gene>
<evidence type="ECO:0000256" key="7">
    <source>
        <dbReference type="ARBA" id="ARBA00023027"/>
    </source>
</evidence>
<organism evidence="9 10">
    <name type="scientific">Chrysophaeum taylorii</name>
    <dbReference type="NCBI Taxonomy" id="2483200"/>
    <lineage>
        <taxon>Eukaryota</taxon>
        <taxon>Sar</taxon>
        <taxon>Stramenopiles</taxon>
        <taxon>Ochrophyta</taxon>
        <taxon>Pelagophyceae</taxon>
        <taxon>Pelagomonadales</taxon>
        <taxon>Pelagomonadaceae</taxon>
        <taxon>Chrysophaeum</taxon>
    </lineage>
</organism>
<evidence type="ECO:0000256" key="1">
    <source>
        <dbReference type="ARBA" id="ARBA00004790"/>
    </source>
</evidence>
<dbReference type="GO" id="GO:0070566">
    <property type="term" value="F:adenylyltransferase activity"/>
    <property type="evidence" value="ECO:0007669"/>
    <property type="project" value="UniProtKB-ARBA"/>
</dbReference>
<keyword evidence="6" id="KW-0067">ATP-binding</keyword>
<comment type="caution">
    <text evidence="9">The sequence shown here is derived from an EMBL/GenBank/DDBJ whole genome shotgun (WGS) entry which is preliminary data.</text>
</comment>
<accession>A0AAD7UCA6</accession>
<comment type="pathway">
    <text evidence="1">Cofactor biosynthesis; NAD(+) biosynthesis.</text>
</comment>
<evidence type="ECO:0000256" key="5">
    <source>
        <dbReference type="ARBA" id="ARBA00022741"/>
    </source>
</evidence>
<evidence type="ECO:0000256" key="6">
    <source>
        <dbReference type="ARBA" id="ARBA00022840"/>
    </source>
</evidence>
<keyword evidence="4" id="KW-0548">Nucleotidyltransferase</keyword>
<reference evidence="9" key="1">
    <citation type="submission" date="2023-01" db="EMBL/GenBank/DDBJ databases">
        <title>Metagenome sequencing of chrysophaentin producing Chrysophaeum taylorii.</title>
        <authorList>
            <person name="Davison J."/>
            <person name="Bewley C."/>
        </authorList>
    </citation>
    <scope>NUCLEOTIDE SEQUENCE</scope>
    <source>
        <strain evidence="9">NIES-1699</strain>
    </source>
</reference>
<dbReference type="PANTHER" id="PTHR39321">
    <property type="entry name" value="NICOTINATE-NUCLEOTIDE ADENYLYLTRANSFERASE-RELATED"/>
    <property type="match status" value="1"/>
</dbReference>
<keyword evidence="2" id="KW-0662">Pyridine nucleotide biosynthesis</keyword>
<evidence type="ECO:0000259" key="8">
    <source>
        <dbReference type="Pfam" id="PF01467"/>
    </source>
</evidence>
<name>A0AAD7UCA6_9STRA</name>
<protein>
    <recommendedName>
        <fullName evidence="8">Cytidyltransferase-like domain-containing protein</fullName>
    </recommendedName>
</protein>
<proteinExistence type="inferred from homology"/>
<evidence type="ECO:0000313" key="10">
    <source>
        <dbReference type="Proteomes" id="UP001230188"/>
    </source>
</evidence>
<keyword evidence="3" id="KW-0808">Transferase</keyword>
<dbReference type="PANTHER" id="PTHR39321:SF3">
    <property type="entry name" value="PHOSPHOPANTETHEINE ADENYLYLTRANSFERASE"/>
    <property type="match status" value="1"/>
</dbReference>
<dbReference type="CDD" id="cd02165">
    <property type="entry name" value="NMNAT"/>
    <property type="match status" value="1"/>
</dbReference>
<evidence type="ECO:0000313" key="9">
    <source>
        <dbReference type="EMBL" id="KAJ8601938.1"/>
    </source>
</evidence>
<dbReference type="EMBL" id="JAQMWT010000393">
    <property type="protein sequence ID" value="KAJ8601938.1"/>
    <property type="molecule type" value="Genomic_DNA"/>
</dbReference>
<sequence length="221" mass="24822">MERRRVAVFGGAFDPITMGHLSVMSSILQARAADEVWVMPCGERPDKPSVVLCPWQRWLLCHLAVDSMFGRRSRVYVRDDDIRTGEPSMGTLELMRRLRREDVDLAFVIGEDLVASLPSWANASQLLAECRFLVHARPGIAQTGDLPACCERLEPPFPGAILPTVEISSTEVRSRVARAADRGELEMLLEGLVPPAVLTHILRYRLYREEKDATEHQNFVG</sequence>
<dbReference type="Proteomes" id="UP001230188">
    <property type="component" value="Unassembled WGS sequence"/>
</dbReference>
<dbReference type="AlphaFoldDB" id="A0AAD7UCA6"/>
<dbReference type="InterPro" id="IPR004821">
    <property type="entry name" value="Cyt_trans-like"/>
</dbReference>
<dbReference type="InterPro" id="IPR014729">
    <property type="entry name" value="Rossmann-like_a/b/a_fold"/>
</dbReference>
<dbReference type="GO" id="GO:0009435">
    <property type="term" value="P:NAD+ biosynthetic process"/>
    <property type="evidence" value="ECO:0007669"/>
    <property type="project" value="InterPro"/>
</dbReference>
<dbReference type="Pfam" id="PF01467">
    <property type="entry name" value="CTP_transf_like"/>
    <property type="match status" value="1"/>
</dbReference>
<evidence type="ECO:0000256" key="2">
    <source>
        <dbReference type="ARBA" id="ARBA00022642"/>
    </source>
</evidence>
<dbReference type="InterPro" id="IPR005248">
    <property type="entry name" value="NadD/NMNAT"/>
</dbReference>
<evidence type="ECO:0000256" key="4">
    <source>
        <dbReference type="ARBA" id="ARBA00022695"/>
    </source>
</evidence>
<keyword evidence="7" id="KW-0520">NAD</keyword>
<dbReference type="Gene3D" id="3.40.50.620">
    <property type="entry name" value="HUPs"/>
    <property type="match status" value="1"/>
</dbReference>
<dbReference type="GO" id="GO:0005524">
    <property type="term" value="F:ATP binding"/>
    <property type="evidence" value="ECO:0007669"/>
    <property type="project" value="UniProtKB-KW"/>
</dbReference>
<evidence type="ECO:0000256" key="3">
    <source>
        <dbReference type="ARBA" id="ARBA00022679"/>
    </source>
</evidence>
<keyword evidence="5" id="KW-0547">Nucleotide-binding</keyword>
<dbReference type="HAMAP" id="MF_00244">
    <property type="entry name" value="NaMN_adenylyltr"/>
    <property type="match status" value="1"/>
</dbReference>